<dbReference type="AlphaFoldDB" id="A0A015SX23"/>
<reference evidence="2 3" key="1">
    <citation type="submission" date="2014-02" db="EMBL/GenBank/DDBJ databases">
        <authorList>
            <person name="Sears C."/>
            <person name="Carroll K."/>
            <person name="Sack B.R."/>
            <person name="Qadri F."/>
            <person name="Myers L.L."/>
            <person name="Chung G.-T."/>
            <person name="Escheverria P."/>
            <person name="Fraser C.M."/>
            <person name="Sadzewicz L."/>
            <person name="Shefchek K.A."/>
            <person name="Tallon L."/>
            <person name="Das S.P."/>
            <person name="Daugherty S."/>
            <person name="Mongodin E.F."/>
        </authorList>
    </citation>
    <scope>NUCLEOTIDE SEQUENCE [LARGE SCALE GENOMIC DNA]</scope>
    <source>
        <strain evidence="3">3988T(B)14</strain>
    </source>
</reference>
<dbReference type="GeneID" id="60370251"/>
<dbReference type="Proteomes" id="UP000020529">
    <property type="component" value="Unassembled WGS sequence"/>
</dbReference>
<feature type="signal peptide" evidence="1">
    <location>
        <begin position="1"/>
        <end position="21"/>
    </location>
</feature>
<comment type="caution">
    <text evidence="2">The sequence shown here is derived from an EMBL/GenBank/DDBJ whole genome shotgun (WGS) entry which is preliminary data.</text>
</comment>
<dbReference type="PATRIC" id="fig|1339315.3.peg.2175"/>
<protein>
    <submittedName>
        <fullName evidence="2">Outer membrane transport family protein</fullName>
    </submittedName>
</protein>
<dbReference type="Gene3D" id="2.40.160.60">
    <property type="entry name" value="Outer membrane protein transport protein (OMPP1/FadL/TodX)"/>
    <property type="match status" value="1"/>
</dbReference>
<evidence type="ECO:0000313" key="2">
    <source>
        <dbReference type="EMBL" id="EXY74817.1"/>
    </source>
</evidence>
<sequence>MKKIITLATLGLLVAAAPISAQTVYDAAKITGKDLNGTARFVGMGGAMGALGGDISTIGTNPAGIGIYRSNDFMTSFGFSSYGTESKYLGDKFKSDKIQGSFDNLGFVFASKIGNETSLRYVNFGFNYHKAKSFYKNMNMKGGLGNSSQTYQMAQQASGITKWGDYPYDDPEIGWLSILGYDGWLISDITTDKMNAAGKPNSPYVDKDGNQRYDANGKPLYTTPGNYYGMYDDGVANFHSQERGGIDQYDFNVAFNFNDRFYLGLTLGAYAVDYSKYTYYSEAYTGANAPQNYNLRSWNKVRGSGFDLKLGTIIRPFENSPFRIGLAIHTPTFYNLDYKTSARVESDVLNVETGKIDQWSVDTRDKLPGNGDMVREFRLQTPWTYNVSLGYTIGTSLALGAEYEYQDYSTMKFRGPTGSSSEFTFENSTRPMMKGVNTLRLGLEYKVIPQFALRAGYNYTSAIFHGDAFKDLPYYSIQTDTDWANTKALSNYTLGIGYRGSVFYADLAYKFSTYNEDFYPFVNKYEENNATTVLTPETTKVTNTRSQVLFTLGLRF</sequence>
<dbReference type="RefSeq" id="WP_005786476.1">
    <property type="nucleotide sequence ID" value="NZ_JGCY01000261.1"/>
</dbReference>
<evidence type="ECO:0000256" key="1">
    <source>
        <dbReference type="SAM" id="SignalP"/>
    </source>
</evidence>
<proteinExistence type="predicted"/>
<keyword evidence="1" id="KW-0732">Signal</keyword>
<dbReference type="EMBL" id="JGCY01000261">
    <property type="protein sequence ID" value="EXY74817.1"/>
    <property type="molecule type" value="Genomic_DNA"/>
</dbReference>
<organism evidence="2 3">
    <name type="scientific">Bacteroides fragilis str. 3988T(B)14</name>
    <dbReference type="NCBI Taxonomy" id="1339315"/>
    <lineage>
        <taxon>Bacteria</taxon>
        <taxon>Pseudomonadati</taxon>
        <taxon>Bacteroidota</taxon>
        <taxon>Bacteroidia</taxon>
        <taxon>Bacteroidales</taxon>
        <taxon>Bacteroidaceae</taxon>
        <taxon>Bacteroides</taxon>
    </lineage>
</organism>
<gene>
    <name evidence="2" type="ORF">M124_1397</name>
</gene>
<name>A0A015SX23_BACFG</name>
<accession>A0A015SX23</accession>
<dbReference type="SUPFAM" id="SSF56935">
    <property type="entry name" value="Porins"/>
    <property type="match status" value="1"/>
</dbReference>
<feature type="chain" id="PRO_5001476713" evidence="1">
    <location>
        <begin position="22"/>
        <end position="556"/>
    </location>
</feature>
<evidence type="ECO:0000313" key="3">
    <source>
        <dbReference type="Proteomes" id="UP000020529"/>
    </source>
</evidence>